<evidence type="ECO:0000259" key="2">
    <source>
        <dbReference type="PROSITE" id="PS50157"/>
    </source>
</evidence>
<dbReference type="SMART" id="SM00355">
    <property type="entry name" value="ZnF_C2H2"/>
    <property type="match status" value="2"/>
</dbReference>
<protein>
    <submittedName>
        <fullName evidence="3">Zinc finger protein</fullName>
    </submittedName>
</protein>
<reference evidence="3" key="1">
    <citation type="journal article" date="2017" name="Science">
        <title>Giant viruses with an expanded complement of translation system components.</title>
        <authorList>
            <person name="Schulz F."/>
            <person name="Yutin N."/>
            <person name="Ivanova N.N."/>
            <person name="Ortega D.R."/>
            <person name="Lee T.K."/>
            <person name="Vierheilig J."/>
            <person name="Daims H."/>
            <person name="Horn M."/>
            <person name="Wagner M."/>
            <person name="Jensen G.J."/>
            <person name="Kyrpides N.C."/>
            <person name="Koonin E.V."/>
            <person name="Woyke T."/>
        </authorList>
    </citation>
    <scope>NUCLEOTIDE SEQUENCE</scope>
    <source>
        <strain evidence="3">KNV1</strain>
    </source>
</reference>
<name>A0A1V0SLJ6_9VIRU</name>
<accession>A0A1V0SLJ6</accession>
<feature type="domain" description="C2H2-type" evidence="2">
    <location>
        <begin position="49"/>
        <end position="76"/>
    </location>
</feature>
<organism evidence="3">
    <name type="scientific">Klosneuvirus KNV1</name>
    <dbReference type="NCBI Taxonomy" id="1977640"/>
    <lineage>
        <taxon>Viruses</taxon>
        <taxon>Varidnaviria</taxon>
        <taxon>Bamfordvirae</taxon>
        <taxon>Nucleocytoviricota</taxon>
        <taxon>Megaviricetes</taxon>
        <taxon>Imitervirales</taxon>
        <taxon>Mimiviridae</taxon>
        <taxon>Klosneuvirinae</taxon>
        <taxon>Klosneuvirus</taxon>
    </lineage>
</organism>
<keyword evidence="1" id="KW-0479">Metal-binding</keyword>
<dbReference type="GO" id="GO:0008270">
    <property type="term" value="F:zinc ion binding"/>
    <property type="evidence" value="ECO:0007669"/>
    <property type="project" value="UniProtKB-KW"/>
</dbReference>
<dbReference type="PROSITE" id="PS50157">
    <property type="entry name" value="ZINC_FINGER_C2H2_2"/>
    <property type="match status" value="1"/>
</dbReference>
<keyword evidence="1" id="KW-0863">Zinc-finger</keyword>
<keyword evidence="1" id="KW-0862">Zinc</keyword>
<proteinExistence type="predicted"/>
<evidence type="ECO:0000313" key="3">
    <source>
        <dbReference type="EMBL" id="ARF12541.1"/>
    </source>
</evidence>
<gene>
    <name evidence="3" type="ORF">Klosneuvirus_6_103</name>
</gene>
<dbReference type="InterPro" id="IPR013087">
    <property type="entry name" value="Znf_C2H2_type"/>
</dbReference>
<sequence>MKFHCQYCNYSTDTKFCYEKHLITKKHNNKVLEHAKISCKPLEVISNLYKCNYCNIVFKNAGNLSRHKKLCSEKETLVTKFTTEIDNRNKEIEHFKEMHKQHIEMQKQQQAEIKRLETLIKNAGGVIKTSVSALAYVAQNYNNAPALKQIKDFSYLENADNDSDNDSDDENDLAQTIIKSHDNKTIVDYLGNIIVQAYKKDDPTKQSIWNSDSTRLTYMIRELIDKKPDWQVDKKGVKTTRYIIAPLLEYIRQLMADFIENNRLENFLHDSDWRMKKRMDNLKSACEICYNIKNKFLSEQLIKHIAPHFYLNKNELLIDG</sequence>
<evidence type="ECO:0000256" key="1">
    <source>
        <dbReference type="PROSITE-ProRule" id="PRU00042"/>
    </source>
</evidence>
<dbReference type="EMBL" id="KY684113">
    <property type="protein sequence ID" value="ARF12541.1"/>
    <property type="molecule type" value="Genomic_DNA"/>
</dbReference>